<accession>A0AA40FPL3</accession>
<dbReference type="Proteomes" id="UP001177670">
    <property type="component" value="Unassembled WGS sequence"/>
</dbReference>
<feature type="non-terminal residue" evidence="1">
    <location>
        <position position="1"/>
    </location>
</feature>
<name>A0AA40FPL3_9HYME</name>
<comment type="caution">
    <text evidence="1">The sequence shown here is derived from an EMBL/GenBank/DDBJ whole genome shotgun (WGS) entry which is preliminary data.</text>
</comment>
<gene>
    <name evidence="1" type="ORF">K0M31_008678</name>
</gene>
<keyword evidence="2" id="KW-1185">Reference proteome</keyword>
<evidence type="ECO:0000313" key="2">
    <source>
        <dbReference type="Proteomes" id="UP001177670"/>
    </source>
</evidence>
<sequence>LAGLLNNYVRCFEKRSELNGDRCCNYSALPIAVRSGKHESKELAREAGQTRRWRRKKLGARCDNTTFQSGGDFRGDCIAVCAVAILRRSNVARSTRPKR</sequence>
<proteinExistence type="predicted"/>
<protein>
    <submittedName>
        <fullName evidence="1">Uncharacterized protein</fullName>
    </submittedName>
</protein>
<dbReference type="AlphaFoldDB" id="A0AA40FPL3"/>
<reference evidence="1" key="1">
    <citation type="submission" date="2021-10" db="EMBL/GenBank/DDBJ databases">
        <title>Melipona bicolor Genome sequencing and assembly.</title>
        <authorList>
            <person name="Araujo N.S."/>
            <person name="Arias M.C."/>
        </authorList>
    </citation>
    <scope>NUCLEOTIDE SEQUENCE</scope>
    <source>
        <strain evidence="1">USP_2M_L1-L4_2017</strain>
        <tissue evidence="1">Whole body</tissue>
    </source>
</reference>
<evidence type="ECO:0000313" key="1">
    <source>
        <dbReference type="EMBL" id="KAK1123042.1"/>
    </source>
</evidence>
<dbReference type="EMBL" id="JAHYIQ010000021">
    <property type="protein sequence ID" value="KAK1123042.1"/>
    <property type="molecule type" value="Genomic_DNA"/>
</dbReference>
<organism evidence="1 2">
    <name type="scientific">Melipona bicolor</name>
    <dbReference type="NCBI Taxonomy" id="60889"/>
    <lineage>
        <taxon>Eukaryota</taxon>
        <taxon>Metazoa</taxon>
        <taxon>Ecdysozoa</taxon>
        <taxon>Arthropoda</taxon>
        <taxon>Hexapoda</taxon>
        <taxon>Insecta</taxon>
        <taxon>Pterygota</taxon>
        <taxon>Neoptera</taxon>
        <taxon>Endopterygota</taxon>
        <taxon>Hymenoptera</taxon>
        <taxon>Apocrita</taxon>
        <taxon>Aculeata</taxon>
        <taxon>Apoidea</taxon>
        <taxon>Anthophila</taxon>
        <taxon>Apidae</taxon>
        <taxon>Melipona</taxon>
    </lineage>
</organism>